<evidence type="ECO:0000256" key="3">
    <source>
        <dbReference type="SAM" id="Coils"/>
    </source>
</evidence>
<dbReference type="PROSITE" id="PS50039">
    <property type="entry name" value="FORK_HEAD_3"/>
    <property type="match status" value="1"/>
</dbReference>
<dbReference type="OrthoDB" id="5954824at2759"/>
<dbReference type="GeneID" id="119729933"/>
<dbReference type="GO" id="GO:0043565">
    <property type="term" value="F:sequence-specific DNA binding"/>
    <property type="evidence" value="ECO:0007669"/>
    <property type="project" value="InterPro"/>
</dbReference>
<feature type="region of interest" description="Disordered" evidence="4">
    <location>
        <begin position="455"/>
        <end position="504"/>
    </location>
</feature>
<feature type="region of interest" description="Disordered" evidence="4">
    <location>
        <begin position="775"/>
        <end position="794"/>
    </location>
</feature>
<feature type="coiled-coil region" evidence="3">
    <location>
        <begin position="663"/>
        <end position="702"/>
    </location>
</feature>
<dbReference type="AlphaFoldDB" id="A0A914A5G2"/>
<protein>
    <recommendedName>
        <fullName evidence="5">Fork-head domain-containing protein</fullName>
    </recommendedName>
</protein>
<keyword evidence="3" id="KW-0175">Coiled coil</keyword>
<evidence type="ECO:0000313" key="7">
    <source>
        <dbReference type="Proteomes" id="UP000887568"/>
    </source>
</evidence>
<reference evidence="6" key="1">
    <citation type="submission" date="2022-11" db="UniProtKB">
        <authorList>
            <consortium name="EnsemblMetazoa"/>
        </authorList>
    </citation>
    <scope>IDENTIFICATION</scope>
</reference>
<dbReference type="Proteomes" id="UP000887568">
    <property type="component" value="Unplaced"/>
</dbReference>
<evidence type="ECO:0000256" key="1">
    <source>
        <dbReference type="ARBA" id="ARBA00023125"/>
    </source>
</evidence>
<evidence type="ECO:0000256" key="4">
    <source>
        <dbReference type="SAM" id="MobiDB-lite"/>
    </source>
</evidence>
<dbReference type="RefSeq" id="XP_038058646.1">
    <property type="nucleotide sequence ID" value="XM_038202718.1"/>
</dbReference>
<keyword evidence="2" id="KW-0539">Nucleus</keyword>
<dbReference type="OMA" id="GFWSIND"/>
<evidence type="ECO:0000256" key="2">
    <source>
        <dbReference type="PROSITE-ProRule" id="PRU00089"/>
    </source>
</evidence>
<keyword evidence="1 2" id="KW-0238">DNA-binding</keyword>
<dbReference type="SMART" id="SM00339">
    <property type="entry name" value="FH"/>
    <property type="match status" value="1"/>
</dbReference>
<feature type="region of interest" description="Disordered" evidence="4">
    <location>
        <begin position="730"/>
        <end position="753"/>
    </location>
</feature>
<dbReference type="Pfam" id="PF00250">
    <property type="entry name" value="Forkhead"/>
    <property type="match status" value="1"/>
</dbReference>
<dbReference type="GO" id="GO:0003700">
    <property type="term" value="F:DNA-binding transcription factor activity"/>
    <property type="evidence" value="ECO:0007669"/>
    <property type="project" value="InterPro"/>
</dbReference>
<proteinExistence type="predicted"/>
<dbReference type="InterPro" id="IPR036390">
    <property type="entry name" value="WH_DNA-bd_sf"/>
</dbReference>
<organism evidence="6 7">
    <name type="scientific">Patiria miniata</name>
    <name type="common">Bat star</name>
    <name type="synonym">Asterina miniata</name>
    <dbReference type="NCBI Taxonomy" id="46514"/>
    <lineage>
        <taxon>Eukaryota</taxon>
        <taxon>Metazoa</taxon>
        <taxon>Echinodermata</taxon>
        <taxon>Eleutherozoa</taxon>
        <taxon>Asterozoa</taxon>
        <taxon>Asteroidea</taxon>
        <taxon>Valvatacea</taxon>
        <taxon>Valvatida</taxon>
        <taxon>Asterinidae</taxon>
        <taxon>Patiria</taxon>
    </lineage>
</organism>
<dbReference type="InterPro" id="IPR001766">
    <property type="entry name" value="Fork_head_dom"/>
</dbReference>
<dbReference type="Gene3D" id="1.10.10.10">
    <property type="entry name" value="Winged helix-like DNA-binding domain superfamily/Winged helix DNA-binding domain"/>
    <property type="match status" value="1"/>
</dbReference>
<evidence type="ECO:0000259" key="5">
    <source>
        <dbReference type="PROSITE" id="PS50039"/>
    </source>
</evidence>
<feature type="domain" description="Fork-head" evidence="5">
    <location>
        <begin position="389"/>
        <end position="503"/>
    </location>
</feature>
<feature type="region of interest" description="Disordered" evidence="4">
    <location>
        <begin position="1"/>
        <end position="38"/>
    </location>
</feature>
<sequence length="859" mass="92961">MAAANTGGAGDNMLSLQSENAKEEPTVKTGGADGAESDLVPVKLESAVASASACTMAGDGNEKCPNKSVTPILKEGILQLLCTDGVQEDKAVTQTSNDNATSTPTEAQLATVIQSAEEVLSRESLAAIPHGSPTASEPGTAVMHPVPQVSMETMPEAKSAVKVQEEYAAHPEPVIKAAAEVPNENQNFQDAMLHTPPPQEHLSDSSPCQVAEASECLSTVTSLPASSPPSVQPPMSNASNSVMPDLGVFANSITDPSQSYCQVGNLQPSISSFNGFSQQQTVTDSLPGISTLTSSSNMVNGMTATLNNLASSSFPSGNMMNNVVYAAVPLQQTASGMQLAQMHPNANAYNLARPSGTSRRVLLPRGRSSSNTPKENSFKKTITPLTYEKPNVGLVQQIMEVFRVTGRKEMQPCEVYDGLECCYPYYLRMNPNRKKSWMSSVRHALTTPCFKSRRAENSDGKLAPRKGGFWSINDSYDPNSKPPKRVTPTKRPLGSPTYQRRQPLGVNTQQANWQTFPGHNHLAQQHHSARHSPYNYFSPTRGSFSPNVPVVYSPTRVYQPQTPTAALLPNGKMIYISPAEDDSAGHSNQSFGRDVYQAWGADSNTNNTPSMWQIVQNMGNDTCKDQADQNKIFSSTANGVQQQAVANMNCNNTAVTTTLGLINQQQQQQQQQDQLKLQLLQQAQLQQQMQQQQLQQQQQQQQQVFQPQQQSAADSDPFAVALELSEIKAKQESTDNPPQLIKPQQPASSNNLEQAMSVEMTCSPEQPQSILGETSKSTQQLTAKGDSSGSQQQGCEDLRSMVYRSLGVCNDLNTRPAVSDVAPPTQLTATPVTQFSALPTQYQLIHYSGNDTQYEGMVI</sequence>
<feature type="DNA-binding region" description="Fork-head" evidence="2">
    <location>
        <begin position="389"/>
        <end position="503"/>
    </location>
</feature>
<keyword evidence="7" id="KW-1185">Reference proteome</keyword>
<comment type="subcellular location">
    <subcellularLocation>
        <location evidence="2">Nucleus</location>
    </subcellularLocation>
</comment>
<name>A0A914A5G2_PATMI</name>
<evidence type="ECO:0000313" key="6">
    <source>
        <dbReference type="EnsemblMetazoa" id="XP_038058646.1"/>
    </source>
</evidence>
<accession>A0A914A5G2</accession>
<dbReference type="InterPro" id="IPR036388">
    <property type="entry name" value="WH-like_DNA-bd_sf"/>
</dbReference>
<dbReference type="GO" id="GO:0005634">
    <property type="term" value="C:nucleus"/>
    <property type="evidence" value="ECO:0007669"/>
    <property type="project" value="UniProtKB-SubCell"/>
</dbReference>
<dbReference type="SUPFAM" id="SSF46785">
    <property type="entry name" value="Winged helix' DNA-binding domain"/>
    <property type="match status" value="1"/>
</dbReference>
<dbReference type="EnsemblMetazoa" id="XM_038202718.1">
    <property type="protein sequence ID" value="XP_038058646.1"/>
    <property type="gene ID" value="LOC119729933"/>
</dbReference>